<feature type="transmembrane region" description="Helical" evidence="7">
    <location>
        <begin position="69"/>
        <end position="92"/>
    </location>
</feature>
<organism evidence="9 10">
    <name type="scientific">Aquibacillus halophilus</name>
    <dbReference type="NCBI Taxonomy" id="930132"/>
    <lineage>
        <taxon>Bacteria</taxon>
        <taxon>Bacillati</taxon>
        <taxon>Bacillota</taxon>
        <taxon>Bacilli</taxon>
        <taxon>Bacillales</taxon>
        <taxon>Bacillaceae</taxon>
        <taxon>Aquibacillus</taxon>
    </lineage>
</organism>
<keyword evidence="4 7" id="KW-1133">Transmembrane helix</keyword>
<dbReference type="PANTHER" id="PTHR36115">
    <property type="entry name" value="PROLINE-RICH ANTIGEN HOMOLOG-RELATED"/>
    <property type="match status" value="1"/>
</dbReference>
<keyword evidence="10" id="KW-1185">Reference proteome</keyword>
<feature type="domain" description="RDD" evidence="8">
    <location>
        <begin position="85"/>
        <end position="162"/>
    </location>
</feature>
<keyword evidence="3 7" id="KW-0812">Transmembrane</keyword>
<evidence type="ECO:0000259" key="8">
    <source>
        <dbReference type="Pfam" id="PF06271"/>
    </source>
</evidence>
<evidence type="ECO:0000313" key="9">
    <source>
        <dbReference type="EMBL" id="MRH42748.1"/>
    </source>
</evidence>
<feature type="region of interest" description="Disordered" evidence="6">
    <location>
        <begin position="20"/>
        <end position="48"/>
    </location>
</feature>
<comment type="subcellular location">
    <subcellularLocation>
        <location evidence="1">Cell membrane</location>
        <topology evidence="1">Multi-pass membrane protein</topology>
    </subcellularLocation>
</comment>
<evidence type="ECO:0000256" key="3">
    <source>
        <dbReference type="ARBA" id="ARBA00022692"/>
    </source>
</evidence>
<keyword evidence="5 7" id="KW-0472">Membrane</keyword>
<evidence type="ECO:0000256" key="5">
    <source>
        <dbReference type="ARBA" id="ARBA00023136"/>
    </source>
</evidence>
<dbReference type="EMBL" id="WJNG01000006">
    <property type="protein sequence ID" value="MRH42748.1"/>
    <property type="molecule type" value="Genomic_DNA"/>
</dbReference>
<comment type="caution">
    <text evidence="9">The sequence shown here is derived from an EMBL/GenBank/DDBJ whole genome shotgun (WGS) entry which is preliminary data.</text>
</comment>
<reference evidence="9" key="1">
    <citation type="submission" date="2019-11" db="EMBL/GenBank/DDBJ databases">
        <authorList>
            <person name="Li J."/>
        </authorList>
    </citation>
    <scope>NUCLEOTIDE SEQUENCE</scope>
    <source>
        <strain evidence="9">B6B</strain>
    </source>
</reference>
<keyword evidence="2" id="KW-1003">Cell membrane</keyword>
<gene>
    <name evidence="9" type="ORF">GH741_08610</name>
</gene>
<dbReference type="RefSeq" id="WP_153736393.1">
    <property type="nucleotide sequence ID" value="NZ_WJNG01000006.1"/>
</dbReference>
<dbReference type="Pfam" id="PF06271">
    <property type="entry name" value="RDD"/>
    <property type="match status" value="1"/>
</dbReference>
<dbReference type="InterPro" id="IPR051791">
    <property type="entry name" value="Pra-immunoreactive"/>
</dbReference>
<evidence type="ECO:0000313" key="10">
    <source>
        <dbReference type="Proteomes" id="UP000799092"/>
    </source>
</evidence>
<accession>A0A6A8DAV4</accession>
<proteinExistence type="predicted"/>
<dbReference type="AlphaFoldDB" id="A0A6A8DAV4"/>
<evidence type="ECO:0000256" key="2">
    <source>
        <dbReference type="ARBA" id="ARBA00022475"/>
    </source>
</evidence>
<dbReference type="InterPro" id="IPR010432">
    <property type="entry name" value="RDD"/>
</dbReference>
<dbReference type="PANTHER" id="PTHR36115:SF9">
    <property type="entry name" value="LMO1584 PROTEIN"/>
    <property type="match status" value="1"/>
</dbReference>
<evidence type="ECO:0000256" key="7">
    <source>
        <dbReference type="SAM" id="Phobius"/>
    </source>
</evidence>
<sequence length="179" mass="20860">MSKNERLEQWLKLCNENKYKSDHDESENNDSTVATSEKTHHHNKQKEAEQDQPFFVGFEKRLYAFVIDWILFSVLIIEIGNFPLLLFIYSLYYALLTSSPLKGTIGKLAVGAVVVDSDGNKISFTRALIRYYSYWISAAMFLFGFIMIAFDHQNRSLHDMICRTYVVDKQQLQERLSVL</sequence>
<evidence type="ECO:0000256" key="6">
    <source>
        <dbReference type="SAM" id="MobiDB-lite"/>
    </source>
</evidence>
<protein>
    <recommendedName>
        <fullName evidence="8">RDD domain-containing protein</fullName>
    </recommendedName>
</protein>
<evidence type="ECO:0000256" key="1">
    <source>
        <dbReference type="ARBA" id="ARBA00004651"/>
    </source>
</evidence>
<feature type="transmembrane region" description="Helical" evidence="7">
    <location>
        <begin position="131"/>
        <end position="150"/>
    </location>
</feature>
<dbReference type="OrthoDB" id="9793824at2"/>
<evidence type="ECO:0000256" key="4">
    <source>
        <dbReference type="ARBA" id="ARBA00022989"/>
    </source>
</evidence>
<name>A0A6A8DAV4_9BACI</name>
<dbReference type="Proteomes" id="UP000799092">
    <property type="component" value="Unassembled WGS sequence"/>
</dbReference>
<dbReference type="GO" id="GO:0005886">
    <property type="term" value="C:plasma membrane"/>
    <property type="evidence" value="ECO:0007669"/>
    <property type="project" value="UniProtKB-SubCell"/>
</dbReference>